<dbReference type="PROSITE" id="PS50405">
    <property type="entry name" value="GST_CTER"/>
    <property type="match status" value="1"/>
</dbReference>
<sequence length="324" mass="37622">MRMSSTETFQLDVWKGDWGLPSVGIRCLQILAYAKFSNAPIKVNRTCNPFRTPHGHFPVLRNGSNAIDSVPQIINFLKEKNYSPDTSLSSKERADIVSYEYLLKEKLYPALQYVWWLDQKNFNDFIRPWYAKAIPFPFNFHYPSKYEKHARTLMEALYINEDVMTIIESNVYSDAQKCITLLSTRLGDSEYFFGPNPTSLDALIYAYLAPLLKAPLPNPALQNHLKACTNLSKFISRISQRYFEYDYQEYEKIKAKENEKKHIIEVNAEFPNNKRDKILAGVFVTFAMISYAIFTGIVEVTTNDDENFDDGDDYFLEAEDIEYD</sequence>
<evidence type="ECO:0000256" key="1">
    <source>
        <dbReference type="ARBA" id="ARBA00004294"/>
    </source>
</evidence>
<dbReference type="PANTHER" id="PTHR12289">
    <property type="entry name" value="METAXIN RELATED"/>
    <property type="match status" value="1"/>
</dbReference>
<comment type="subcellular location">
    <subcellularLocation>
        <location evidence="1">Mitochondrion outer membrane</location>
    </subcellularLocation>
</comment>
<reference evidence="9" key="2">
    <citation type="submission" date="2021-04" db="EMBL/GenBank/DDBJ databases">
        <title>Genome-wide patterns of bracovirus chromosomal integration into multiple host tissues during parasitism.</title>
        <authorList>
            <person name="Chebbi M.A.C."/>
        </authorList>
    </citation>
    <scope>NUCLEOTIDE SEQUENCE</scope>
    <source>
        <tissue evidence="9">Whole body</tissue>
    </source>
</reference>
<evidence type="ECO:0000259" key="8">
    <source>
        <dbReference type="PROSITE" id="PS50405"/>
    </source>
</evidence>
<keyword evidence="10" id="KW-1185">Reference proteome</keyword>
<keyword evidence="7" id="KW-0812">Transmembrane</keyword>
<evidence type="ECO:0000256" key="3">
    <source>
        <dbReference type="ARBA" id="ARBA00022787"/>
    </source>
</evidence>
<feature type="transmembrane region" description="Helical" evidence="7">
    <location>
        <begin position="278"/>
        <end position="298"/>
    </location>
</feature>
<gene>
    <name evidence="9" type="ORF">G9C98_007214</name>
</gene>
<dbReference type="InterPro" id="IPR033468">
    <property type="entry name" value="Metaxin_GST"/>
</dbReference>
<protein>
    <recommendedName>
        <fullName evidence="8">GST C-terminal domain-containing protein</fullName>
    </recommendedName>
</protein>
<keyword evidence="6 7" id="KW-0472">Membrane</keyword>
<dbReference type="Proteomes" id="UP000729913">
    <property type="component" value="Unassembled WGS sequence"/>
</dbReference>
<dbReference type="InterPro" id="IPR019564">
    <property type="entry name" value="Sam37/metaxin_N"/>
</dbReference>
<keyword evidence="4" id="KW-0653">Protein transport</keyword>
<keyword evidence="2" id="KW-0813">Transport</keyword>
<evidence type="ECO:0000256" key="2">
    <source>
        <dbReference type="ARBA" id="ARBA00022448"/>
    </source>
</evidence>
<dbReference type="CDD" id="cd03212">
    <property type="entry name" value="GST_C_Metaxin1_3"/>
    <property type="match status" value="1"/>
</dbReference>
<dbReference type="AlphaFoldDB" id="A0A8J5UYH8"/>
<feature type="domain" description="GST C-terminal" evidence="8">
    <location>
        <begin position="89"/>
        <end position="262"/>
    </location>
</feature>
<evidence type="ECO:0000313" key="10">
    <source>
        <dbReference type="Proteomes" id="UP000729913"/>
    </source>
</evidence>
<dbReference type="EMBL" id="JAAOIC020000006">
    <property type="protein sequence ID" value="KAG8041910.1"/>
    <property type="molecule type" value="Genomic_DNA"/>
</dbReference>
<name>A0A8J5UYH8_9HYME</name>
<dbReference type="Pfam" id="PF10568">
    <property type="entry name" value="Tom37"/>
    <property type="match status" value="1"/>
</dbReference>
<comment type="caution">
    <text evidence="9">The sequence shown here is derived from an EMBL/GenBank/DDBJ whole genome shotgun (WGS) entry which is preliminary data.</text>
</comment>
<evidence type="ECO:0000256" key="4">
    <source>
        <dbReference type="ARBA" id="ARBA00022927"/>
    </source>
</evidence>
<keyword evidence="5" id="KW-0496">Mitochondrion</keyword>
<keyword evidence="3" id="KW-1000">Mitochondrion outer membrane</keyword>
<dbReference type="GO" id="GO:0001401">
    <property type="term" value="C:SAM complex"/>
    <property type="evidence" value="ECO:0007669"/>
    <property type="project" value="InterPro"/>
</dbReference>
<organism evidence="9 10">
    <name type="scientific">Cotesia typhae</name>
    <dbReference type="NCBI Taxonomy" id="2053667"/>
    <lineage>
        <taxon>Eukaryota</taxon>
        <taxon>Metazoa</taxon>
        <taxon>Ecdysozoa</taxon>
        <taxon>Arthropoda</taxon>
        <taxon>Hexapoda</taxon>
        <taxon>Insecta</taxon>
        <taxon>Pterygota</taxon>
        <taxon>Neoptera</taxon>
        <taxon>Endopterygota</taxon>
        <taxon>Hymenoptera</taxon>
        <taxon>Apocrita</taxon>
        <taxon>Ichneumonoidea</taxon>
        <taxon>Braconidae</taxon>
        <taxon>Microgastrinae</taxon>
        <taxon>Cotesia</taxon>
    </lineage>
</organism>
<proteinExistence type="predicted"/>
<accession>A0A8J5UYH8</accession>
<dbReference type="PANTHER" id="PTHR12289:SF41">
    <property type="entry name" value="FAILED AXON CONNECTIONS-RELATED"/>
    <property type="match status" value="1"/>
</dbReference>
<dbReference type="Pfam" id="PF17171">
    <property type="entry name" value="GST_C_6"/>
    <property type="match status" value="1"/>
</dbReference>
<dbReference type="GO" id="GO:0007005">
    <property type="term" value="P:mitochondrion organization"/>
    <property type="evidence" value="ECO:0007669"/>
    <property type="project" value="TreeGrafter"/>
</dbReference>
<evidence type="ECO:0000256" key="6">
    <source>
        <dbReference type="ARBA" id="ARBA00023136"/>
    </source>
</evidence>
<evidence type="ECO:0000256" key="7">
    <source>
        <dbReference type="SAM" id="Phobius"/>
    </source>
</evidence>
<dbReference type="InterPro" id="IPR050931">
    <property type="entry name" value="Mito_Protein_Transport_Metaxin"/>
</dbReference>
<keyword evidence="7" id="KW-1133">Transmembrane helix</keyword>
<dbReference type="InterPro" id="IPR010987">
    <property type="entry name" value="Glutathione-S-Trfase_C-like"/>
</dbReference>
<dbReference type="OrthoDB" id="5835136at2759"/>
<evidence type="ECO:0000313" key="9">
    <source>
        <dbReference type="EMBL" id="KAG8041910.1"/>
    </source>
</evidence>
<reference evidence="9" key="1">
    <citation type="submission" date="2020-03" db="EMBL/GenBank/DDBJ databases">
        <authorList>
            <person name="Chebbi M.A."/>
            <person name="Drezen J.M."/>
        </authorList>
    </citation>
    <scope>NUCLEOTIDE SEQUENCE</scope>
    <source>
        <tissue evidence="9">Whole body</tissue>
    </source>
</reference>
<dbReference type="GO" id="GO:0015031">
    <property type="term" value="P:protein transport"/>
    <property type="evidence" value="ECO:0007669"/>
    <property type="project" value="UniProtKB-KW"/>
</dbReference>
<dbReference type="CDD" id="cd03078">
    <property type="entry name" value="GST_N_Metaxin1_like"/>
    <property type="match status" value="1"/>
</dbReference>
<evidence type="ECO:0000256" key="5">
    <source>
        <dbReference type="ARBA" id="ARBA00023128"/>
    </source>
</evidence>